<dbReference type="InterPro" id="IPR016181">
    <property type="entry name" value="Acyl_CoA_acyltransferase"/>
</dbReference>
<feature type="domain" description="N-acetyltransferase" evidence="1">
    <location>
        <begin position="3"/>
        <end position="158"/>
    </location>
</feature>
<accession>A0A8S8XFZ6</accession>
<dbReference type="RefSeq" id="WP_420243485.1">
    <property type="nucleotide sequence ID" value="NZ_BOPV01000001.1"/>
</dbReference>
<dbReference type="InterPro" id="IPR000182">
    <property type="entry name" value="GNAT_dom"/>
</dbReference>
<name>A0A8S8XFZ6_9PROT</name>
<dbReference type="EMBL" id="BOPV01000001">
    <property type="protein sequence ID" value="GIL40387.1"/>
    <property type="molecule type" value="Genomic_DNA"/>
</dbReference>
<dbReference type="Pfam" id="PF00583">
    <property type="entry name" value="Acetyltransf_1"/>
    <property type="match status" value="1"/>
</dbReference>
<evidence type="ECO:0000313" key="3">
    <source>
        <dbReference type="Proteomes" id="UP000681075"/>
    </source>
</evidence>
<gene>
    <name evidence="2" type="ORF">TMPK1_26240</name>
</gene>
<sequence>MKFAWRPLQQTDLPQVDEIAARVHPDLPEDPSVLAEKLALYPSGCFAFAWGEKLNGYLFSHPWRGVPKLNTKLVVIPVDADAYYIHDLALLPGARGMQAGTQIVQHLATTKHAEGFPRMALVAVYNSVPFWKRQGFQLTDRIITGYGGKAHYMLRELI</sequence>
<dbReference type="AlphaFoldDB" id="A0A8S8XFZ6"/>
<dbReference type="Gene3D" id="3.40.630.30">
    <property type="match status" value="1"/>
</dbReference>
<proteinExistence type="predicted"/>
<keyword evidence="3" id="KW-1185">Reference proteome</keyword>
<organism evidence="2 3">
    <name type="scientific">Roseiterribacter gracilis</name>
    <dbReference type="NCBI Taxonomy" id="2812848"/>
    <lineage>
        <taxon>Bacteria</taxon>
        <taxon>Pseudomonadati</taxon>
        <taxon>Pseudomonadota</taxon>
        <taxon>Alphaproteobacteria</taxon>
        <taxon>Rhodospirillales</taxon>
        <taxon>Roseiterribacteraceae</taxon>
        <taxon>Roseiterribacter</taxon>
    </lineage>
</organism>
<dbReference type="SUPFAM" id="SSF55729">
    <property type="entry name" value="Acyl-CoA N-acyltransferases (Nat)"/>
    <property type="match status" value="1"/>
</dbReference>
<comment type="caution">
    <text evidence="2">The sequence shown here is derived from an EMBL/GenBank/DDBJ whole genome shotgun (WGS) entry which is preliminary data.</text>
</comment>
<dbReference type="Proteomes" id="UP000681075">
    <property type="component" value="Unassembled WGS sequence"/>
</dbReference>
<dbReference type="CDD" id="cd04301">
    <property type="entry name" value="NAT_SF"/>
    <property type="match status" value="1"/>
</dbReference>
<evidence type="ECO:0000313" key="2">
    <source>
        <dbReference type="EMBL" id="GIL40387.1"/>
    </source>
</evidence>
<reference evidence="2" key="1">
    <citation type="submission" date="2021-02" db="EMBL/GenBank/DDBJ databases">
        <title>Genome sequence of Rhodospirillales sp. strain TMPK1 isolated from soil.</title>
        <authorList>
            <person name="Nakai R."/>
            <person name="Kusada H."/>
            <person name="Tamaki H."/>
        </authorList>
    </citation>
    <scope>NUCLEOTIDE SEQUENCE</scope>
    <source>
        <strain evidence="2">TMPK1</strain>
    </source>
</reference>
<protein>
    <submittedName>
        <fullName evidence="2">N-acetyltransferase</fullName>
    </submittedName>
</protein>
<dbReference type="PROSITE" id="PS51186">
    <property type="entry name" value="GNAT"/>
    <property type="match status" value="1"/>
</dbReference>
<evidence type="ECO:0000259" key="1">
    <source>
        <dbReference type="PROSITE" id="PS51186"/>
    </source>
</evidence>
<dbReference type="GO" id="GO:0016747">
    <property type="term" value="F:acyltransferase activity, transferring groups other than amino-acyl groups"/>
    <property type="evidence" value="ECO:0007669"/>
    <property type="project" value="InterPro"/>
</dbReference>